<proteinExistence type="predicted"/>
<dbReference type="Proteomes" id="UP000675409">
    <property type="component" value="Unassembled WGS sequence"/>
</dbReference>
<keyword evidence="1" id="KW-0812">Transmembrane</keyword>
<reference evidence="2 3" key="1">
    <citation type="journal article" date="2021" name="Arch. Microbiol.">
        <title>Myceligenerans indicum sp. nov., an actinobacterium isolated from mangrove sediment of Sundarbans, India.</title>
        <authorList>
            <person name="Asha K."/>
            <person name="Bhadury P."/>
        </authorList>
    </citation>
    <scope>NUCLEOTIDE SEQUENCE [LARGE SCALE GENOMIC DNA]</scope>
    <source>
        <strain evidence="2 3">I2</strain>
    </source>
</reference>
<organism evidence="2 3">
    <name type="scientific">Myceligenerans indicum</name>
    <dbReference type="NCBI Taxonomy" id="2593663"/>
    <lineage>
        <taxon>Bacteria</taxon>
        <taxon>Bacillati</taxon>
        <taxon>Actinomycetota</taxon>
        <taxon>Actinomycetes</taxon>
        <taxon>Micrococcales</taxon>
        <taxon>Promicromonosporaceae</taxon>
        <taxon>Myceligenerans</taxon>
    </lineage>
</organism>
<evidence type="ECO:0000313" key="2">
    <source>
        <dbReference type="EMBL" id="MBL0888087.1"/>
    </source>
</evidence>
<comment type="caution">
    <text evidence="2">The sequence shown here is derived from an EMBL/GenBank/DDBJ whole genome shotgun (WGS) entry which is preliminary data.</text>
</comment>
<dbReference type="EMBL" id="JABBYC010000043">
    <property type="protein sequence ID" value="MBL0888087.1"/>
    <property type="molecule type" value="Genomic_DNA"/>
</dbReference>
<accession>A0ABS1LPD0</accession>
<keyword evidence="3" id="KW-1185">Reference proteome</keyword>
<name>A0ABS1LPD0_9MICO</name>
<evidence type="ECO:0000313" key="3">
    <source>
        <dbReference type="Proteomes" id="UP000675409"/>
    </source>
</evidence>
<gene>
    <name evidence="2" type="ORF">HGK34_17650</name>
</gene>
<evidence type="ECO:0000256" key="1">
    <source>
        <dbReference type="SAM" id="Phobius"/>
    </source>
</evidence>
<keyword evidence="1" id="KW-0472">Membrane</keyword>
<dbReference type="RefSeq" id="WP_201849824.1">
    <property type="nucleotide sequence ID" value="NZ_JABBYC010000043.1"/>
</dbReference>
<keyword evidence="1" id="KW-1133">Transmembrane helix</keyword>
<feature type="transmembrane region" description="Helical" evidence="1">
    <location>
        <begin position="20"/>
        <end position="42"/>
    </location>
</feature>
<protein>
    <submittedName>
        <fullName evidence="2">Uncharacterized protein</fullName>
    </submittedName>
</protein>
<sequence>MKPSNHPYPSGRRGAPNRRFLALVAGVVLLATLMIGACLALASCSGNIFLNSRAVETPSFGVWRFDEHPGGGFSEIIVQRDGRIRVVGARVLAEQAGCPASESVEDGYYNWSTGSKGSIVLEGDRLAAWPLPEKFGNGVTWSKISVNPCGIELRDGLVWMLRL</sequence>